<organism evidence="1 2">
    <name type="scientific">Giesbergeria anulus</name>
    <dbReference type="NCBI Taxonomy" id="180197"/>
    <lineage>
        <taxon>Bacteria</taxon>
        <taxon>Pseudomonadati</taxon>
        <taxon>Pseudomonadota</taxon>
        <taxon>Betaproteobacteria</taxon>
        <taxon>Burkholderiales</taxon>
        <taxon>Comamonadaceae</taxon>
        <taxon>Giesbergeria</taxon>
    </lineage>
</organism>
<protein>
    <submittedName>
        <fullName evidence="1">Phage regulatory protein Rha (Phage_pRha)</fullName>
    </submittedName>
</protein>
<evidence type="ECO:0000313" key="1">
    <source>
        <dbReference type="EMBL" id="SER33409.1"/>
    </source>
</evidence>
<keyword evidence="2" id="KW-1185">Reference proteome</keyword>
<dbReference type="Proteomes" id="UP000199766">
    <property type="component" value="Unassembled WGS sequence"/>
</dbReference>
<sequence length="411" mass="46105">MSTTLETTSISSLELIRLVNQCRERQAHASGVSFPSQTFQRIEHTDIEKKVKELLEGFSDSSIYIFSQRQAHMVSAGYGPFVQDALFDFFEQRATMPTVVESSANGLVGKAKIQLPVGGGDSVSMSSLEISELTESRHDNVKVTIDRLAKKGVIVQPAMQDEQTTDKMGRPRTTSAYVFSGDKGRRDSIIVVAQLCPEFTATIVDRWQELETLYQQQAQATTPYGQMPVPMSQMFAMFSEQYGKLEQELQRQAQKIDSLSAAMQLLQRPTPKQRTKDPHRIPGPQDWQTARIIDSIRFTFSIGPHEIGLERFYLYLHSLDSDVARREALRQALHFGIALDASMPANFPTDAKTITFKFTISEKDSGLKDALDMLLVLPDDKQRRTAIKRHLVAKSQAVNVSVSLVQQPALF</sequence>
<dbReference type="STRING" id="180197.SAMN02982919_02163"/>
<proteinExistence type="predicted"/>
<dbReference type="RefSeq" id="WP_245751401.1">
    <property type="nucleotide sequence ID" value="NZ_FOGD01000007.1"/>
</dbReference>
<name>A0A1H9NCL1_9BURK</name>
<dbReference type="EMBL" id="FOGD01000007">
    <property type="protein sequence ID" value="SER33409.1"/>
    <property type="molecule type" value="Genomic_DNA"/>
</dbReference>
<gene>
    <name evidence="1" type="ORF">SAMN02982919_02163</name>
</gene>
<evidence type="ECO:0000313" key="2">
    <source>
        <dbReference type="Proteomes" id="UP000199766"/>
    </source>
</evidence>
<reference evidence="1 2" key="1">
    <citation type="submission" date="2016-10" db="EMBL/GenBank/DDBJ databases">
        <authorList>
            <person name="de Groot N.N."/>
        </authorList>
    </citation>
    <scope>NUCLEOTIDE SEQUENCE [LARGE SCALE GENOMIC DNA]</scope>
    <source>
        <strain evidence="1 2">ATCC 35958</strain>
    </source>
</reference>
<accession>A0A1H9NCL1</accession>
<dbReference type="AlphaFoldDB" id="A0A1H9NCL1"/>